<dbReference type="InterPro" id="IPR001602">
    <property type="entry name" value="UPF0047_YjbQ-like"/>
</dbReference>
<sequence length="138" mass="14482">MMFRTTIRVDTHGEGEIVDLTPQIAQAVAESGVREGLANVFVAGSTAAVTTIEYEPGVLSDLSRALAVIAPADIPYAHDAAWGDGNGRSHVRAAIVGPSLSVPVIGGALACGTWQQVVLLELDVRSRRERTVYVTVTG</sequence>
<dbReference type="NCBIfam" id="TIGR00149">
    <property type="entry name" value="TIGR00149_YjbQ"/>
    <property type="match status" value="1"/>
</dbReference>
<dbReference type="Gene3D" id="2.60.120.460">
    <property type="entry name" value="YjbQ-like"/>
    <property type="match status" value="1"/>
</dbReference>
<dbReference type="PROSITE" id="PS01314">
    <property type="entry name" value="UPF0047"/>
    <property type="match status" value="1"/>
</dbReference>
<accession>A0A1M4MMM6</accession>
<evidence type="ECO:0000313" key="3">
    <source>
        <dbReference type="Proteomes" id="UP000184671"/>
    </source>
</evidence>
<dbReference type="PANTHER" id="PTHR30615">
    <property type="entry name" value="UNCHARACTERIZED PROTEIN YJBQ-RELATED"/>
    <property type="match status" value="1"/>
</dbReference>
<dbReference type="EMBL" id="FMID01000046">
    <property type="protein sequence ID" value="SCL76092.1"/>
    <property type="molecule type" value="Genomic_DNA"/>
</dbReference>
<dbReference type="PANTHER" id="PTHR30615:SF8">
    <property type="entry name" value="UPF0047 PROTEIN C4A8.02C"/>
    <property type="match status" value="1"/>
</dbReference>
<dbReference type="SUPFAM" id="SSF111038">
    <property type="entry name" value="YjbQ-like"/>
    <property type="match status" value="1"/>
</dbReference>
<dbReference type="Pfam" id="PF01894">
    <property type="entry name" value="YjbQ"/>
    <property type="match status" value="1"/>
</dbReference>
<evidence type="ECO:0000313" key="2">
    <source>
        <dbReference type="EMBL" id="SCL76092.1"/>
    </source>
</evidence>
<reference evidence="2 3" key="1">
    <citation type="submission" date="2016-08" db="EMBL/GenBank/DDBJ databases">
        <authorList>
            <person name="Seilhamer J.J."/>
        </authorList>
    </citation>
    <scope>NUCLEOTIDE SEQUENCE [LARGE SCALE GENOMIC DNA]</scope>
    <source>
        <strain evidence="2">L21-II-0</strain>
    </source>
</reference>
<dbReference type="Proteomes" id="UP000184671">
    <property type="component" value="Unassembled WGS sequence"/>
</dbReference>
<proteinExistence type="inferred from homology"/>
<dbReference type="InterPro" id="IPR035917">
    <property type="entry name" value="YjbQ-like_sf"/>
</dbReference>
<dbReference type="AlphaFoldDB" id="A0A1M4MMM6"/>
<organism evidence="2 3">
    <name type="scientific">Methanoculleus chikugoensis</name>
    <dbReference type="NCBI Taxonomy" id="118126"/>
    <lineage>
        <taxon>Archaea</taxon>
        <taxon>Methanobacteriati</taxon>
        <taxon>Methanobacteriota</taxon>
        <taxon>Stenosarchaea group</taxon>
        <taxon>Methanomicrobia</taxon>
        <taxon>Methanomicrobiales</taxon>
        <taxon>Methanomicrobiaceae</taxon>
        <taxon>Methanoculleus</taxon>
    </lineage>
</organism>
<dbReference type="PIRSF" id="PIRSF004681">
    <property type="entry name" value="UCP004681"/>
    <property type="match status" value="1"/>
</dbReference>
<protein>
    <submittedName>
        <fullName evidence="2">Secondary thiamine-phosphate synthase enzyme</fullName>
    </submittedName>
</protein>
<gene>
    <name evidence="2" type="ORF">L21_2013</name>
</gene>
<dbReference type="STRING" id="118126.L21_2013"/>
<evidence type="ECO:0000256" key="1">
    <source>
        <dbReference type="ARBA" id="ARBA00005534"/>
    </source>
</evidence>
<name>A0A1M4MMM6_9EURY</name>
<comment type="similarity">
    <text evidence="1">Belongs to the UPF0047 family.</text>
</comment>